<keyword evidence="2" id="KW-1185">Reference proteome</keyword>
<proteinExistence type="predicted"/>
<organism evidence="1 2">
    <name type="scientific">Streptomyces roseochromogenus subsp. oscitans DS 12.976</name>
    <dbReference type="NCBI Taxonomy" id="1352936"/>
    <lineage>
        <taxon>Bacteria</taxon>
        <taxon>Bacillati</taxon>
        <taxon>Actinomycetota</taxon>
        <taxon>Actinomycetes</taxon>
        <taxon>Kitasatosporales</taxon>
        <taxon>Streptomycetaceae</taxon>
        <taxon>Streptomyces</taxon>
    </lineage>
</organism>
<dbReference type="AlphaFoldDB" id="V6L5C2"/>
<name>V6L5C2_STRRC</name>
<accession>V6L5C2</accession>
<sequence length="34" mass="3823">MPWWQAILFLLGLACLAVWGIVKLAREVRKALGV</sequence>
<evidence type="ECO:0000313" key="2">
    <source>
        <dbReference type="Proteomes" id="UP000017984"/>
    </source>
</evidence>
<gene>
    <name evidence="1" type="ORF">M878_02245</name>
</gene>
<dbReference type="EMBL" id="AWQX01000010">
    <property type="protein sequence ID" value="EST36424.1"/>
    <property type="molecule type" value="Genomic_DNA"/>
</dbReference>
<dbReference type="HOGENOM" id="CLU_3376408_0_0_11"/>
<comment type="caution">
    <text evidence="1">The sequence shown here is derived from an EMBL/GenBank/DDBJ whole genome shotgun (WGS) entry which is preliminary data.</text>
</comment>
<dbReference type="PATRIC" id="fig|1352936.5.peg.496"/>
<evidence type="ECO:0000313" key="1">
    <source>
        <dbReference type="EMBL" id="EST36424.1"/>
    </source>
</evidence>
<dbReference type="Proteomes" id="UP000017984">
    <property type="component" value="Chromosome"/>
</dbReference>
<protein>
    <submittedName>
        <fullName evidence="1">Uncharacterized protein</fullName>
    </submittedName>
</protein>
<reference evidence="1 2" key="1">
    <citation type="journal article" date="2014" name="Genome Announc.">
        <title>Draft Genome Sequence of Streptomyces roseochromogenes subsp. oscitans DS 12.976, Producer of the Aminocoumarin Antibiotic Clorobiocin.</title>
        <authorList>
            <person name="Ruckert C."/>
            <person name="Kalinowski J."/>
            <person name="Heide L."/>
            <person name="Apel A.K."/>
        </authorList>
    </citation>
    <scope>NUCLEOTIDE SEQUENCE [LARGE SCALE GENOMIC DNA]</scope>
    <source>
        <strain evidence="1 2">DS 12.976</strain>
    </source>
</reference>